<evidence type="ECO:0000313" key="1">
    <source>
        <dbReference type="EMBL" id="MDH6284855.1"/>
    </source>
</evidence>
<comment type="caution">
    <text evidence="1">The sequence shown here is derived from an EMBL/GenBank/DDBJ whole genome shotgun (WGS) entry which is preliminary data.</text>
</comment>
<name>A0ABT6MLL6_9NOCA</name>
<organism evidence="1 2">
    <name type="scientific">Prescottella agglutinans</name>
    <dbReference type="NCBI Taxonomy" id="1644129"/>
    <lineage>
        <taxon>Bacteria</taxon>
        <taxon>Bacillati</taxon>
        <taxon>Actinomycetota</taxon>
        <taxon>Actinomycetes</taxon>
        <taxon>Mycobacteriales</taxon>
        <taxon>Nocardiaceae</taxon>
        <taxon>Prescottella</taxon>
    </lineage>
</organism>
<dbReference type="Proteomes" id="UP001160334">
    <property type="component" value="Unassembled WGS sequence"/>
</dbReference>
<accession>A0ABT6MLL6</accession>
<sequence length="32" mass="3763">MDSWVYFVPFISDDMRLWLISVLPCSLGGRCR</sequence>
<reference evidence="1 2" key="1">
    <citation type="submission" date="2023-04" db="EMBL/GenBank/DDBJ databases">
        <title>Forest soil microbial communities from Buena Vista Peninsula, Colon Province, Panama.</title>
        <authorList>
            <person name="Bouskill N."/>
        </authorList>
    </citation>
    <scope>NUCLEOTIDE SEQUENCE [LARGE SCALE GENOMIC DNA]</scope>
    <source>
        <strain evidence="1 2">CFH S0262</strain>
    </source>
</reference>
<gene>
    <name evidence="1" type="ORF">M2280_006118</name>
</gene>
<dbReference type="EMBL" id="JARXVC010000028">
    <property type="protein sequence ID" value="MDH6284855.1"/>
    <property type="molecule type" value="Genomic_DNA"/>
</dbReference>
<proteinExistence type="predicted"/>
<keyword evidence="2" id="KW-1185">Reference proteome</keyword>
<evidence type="ECO:0000313" key="2">
    <source>
        <dbReference type="Proteomes" id="UP001160334"/>
    </source>
</evidence>
<protein>
    <submittedName>
        <fullName evidence="1">Uncharacterized protein</fullName>
    </submittedName>
</protein>